<dbReference type="EC" id="1.6.99.1" evidence="1"/>
<evidence type="ECO:0000313" key="2">
    <source>
        <dbReference type="Proteomes" id="UP001145114"/>
    </source>
</evidence>
<sequence>SEYWVSNKKYWCRYCKIFIADDKPSRTIHDNGRKHKENVQKFLSDLERDKREKQKQDAKLQKTLEKIEQAALESYQRDITNSGGEPVQVHKPSDSGRHPSSRSAVLAGGGQSGGKLARPAGVARREAPVRVQEARRPDAALSANDSLDIPRISEWEPVETTTTATVAATSRETAANSSNDKQGSKRRDESAKMQGEEWLDPEDDPEYLASFRLVEK</sequence>
<dbReference type="Proteomes" id="UP001145114">
    <property type="component" value="Unassembled WGS sequence"/>
</dbReference>
<proteinExistence type="predicted"/>
<name>A0ACC1HBI7_9FUNG</name>
<feature type="non-terminal residue" evidence="1">
    <location>
        <position position="216"/>
    </location>
</feature>
<keyword evidence="1" id="KW-0560">Oxidoreductase</keyword>
<protein>
    <submittedName>
        <fullName evidence="1">WW domain binding protein 4</fullName>
        <ecNumber evidence="1">1.6.99.1</ecNumber>
    </submittedName>
</protein>
<keyword evidence="2" id="KW-1185">Reference proteome</keyword>
<reference evidence="1" key="1">
    <citation type="submission" date="2022-06" db="EMBL/GenBank/DDBJ databases">
        <title>Phylogenomic reconstructions and comparative analyses of Kickxellomycotina fungi.</title>
        <authorList>
            <person name="Reynolds N.K."/>
            <person name="Stajich J.E."/>
            <person name="Barry K."/>
            <person name="Grigoriev I.V."/>
            <person name="Crous P."/>
            <person name="Smith M.E."/>
        </authorList>
    </citation>
    <scope>NUCLEOTIDE SEQUENCE</scope>
    <source>
        <strain evidence="1">RSA 2271</strain>
    </source>
</reference>
<accession>A0ACC1HBI7</accession>
<evidence type="ECO:0000313" key="1">
    <source>
        <dbReference type="EMBL" id="KAJ1673686.1"/>
    </source>
</evidence>
<feature type="non-terminal residue" evidence="1">
    <location>
        <position position="1"/>
    </location>
</feature>
<dbReference type="EMBL" id="JAMZIH010006678">
    <property type="protein sequence ID" value="KAJ1673686.1"/>
    <property type="molecule type" value="Genomic_DNA"/>
</dbReference>
<organism evidence="1 2">
    <name type="scientific">Spiromyces aspiralis</name>
    <dbReference type="NCBI Taxonomy" id="68401"/>
    <lineage>
        <taxon>Eukaryota</taxon>
        <taxon>Fungi</taxon>
        <taxon>Fungi incertae sedis</taxon>
        <taxon>Zoopagomycota</taxon>
        <taxon>Kickxellomycotina</taxon>
        <taxon>Kickxellomycetes</taxon>
        <taxon>Kickxellales</taxon>
        <taxon>Kickxellaceae</taxon>
        <taxon>Spiromyces</taxon>
    </lineage>
</organism>
<gene>
    <name evidence="1" type="primary">WBP4</name>
    <name evidence="1" type="ORF">EV182_004759</name>
</gene>
<comment type="caution">
    <text evidence="1">The sequence shown here is derived from an EMBL/GenBank/DDBJ whole genome shotgun (WGS) entry which is preliminary data.</text>
</comment>